<name>A0ACB7TBJ8_HYAAI</name>
<organism evidence="1 2">
    <name type="scientific">Hyalomma asiaticum</name>
    <name type="common">Tick</name>
    <dbReference type="NCBI Taxonomy" id="266040"/>
    <lineage>
        <taxon>Eukaryota</taxon>
        <taxon>Metazoa</taxon>
        <taxon>Ecdysozoa</taxon>
        <taxon>Arthropoda</taxon>
        <taxon>Chelicerata</taxon>
        <taxon>Arachnida</taxon>
        <taxon>Acari</taxon>
        <taxon>Parasitiformes</taxon>
        <taxon>Ixodida</taxon>
        <taxon>Ixodoidea</taxon>
        <taxon>Ixodidae</taxon>
        <taxon>Hyalomminae</taxon>
        <taxon>Hyalomma</taxon>
    </lineage>
</organism>
<accession>A0ACB7TBJ8</accession>
<dbReference type="Proteomes" id="UP000821845">
    <property type="component" value="Chromosome 1"/>
</dbReference>
<evidence type="ECO:0000313" key="2">
    <source>
        <dbReference type="Proteomes" id="UP000821845"/>
    </source>
</evidence>
<dbReference type="EMBL" id="CM023481">
    <property type="protein sequence ID" value="KAH6944390.1"/>
    <property type="molecule type" value="Genomic_DNA"/>
</dbReference>
<reference evidence="1" key="1">
    <citation type="submission" date="2020-05" db="EMBL/GenBank/DDBJ databases">
        <title>Large-scale comparative analyses of tick genomes elucidate their genetic diversity and vector capacities.</title>
        <authorList>
            <person name="Jia N."/>
            <person name="Wang J."/>
            <person name="Shi W."/>
            <person name="Du L."/>
            <person name="Sun Y."/>
            <person name="Zhan W."/>
            <person name="Jiang J."/>
            <person name="Wang Q."/>
            <person name="Zhang B."/>
            <person name="Ji P."/>
            <person name="Sakyi L.B."/>
            <person name="Cui X."/>
            <person name="Yuan T."/>
            <person name="Jiang B."/>
            <person name="Yang W."/>
            <person name="Lam T.T.-Y."/>
            <person name="Chang Q."/>
            <person name="Ding S."/>
            <person name="Wang X."/>
            <person name="Zhu J."/>
            <person name="Ruan X."/>
            <person name="Zhao L."/>
            <person name="Wei J."/>
            <person name="Que T."/>
            <person name="Du C."/>
            <person name="Cheng J."/>
            <person name="Dai P."/>
            <person name="Han X."/>
            <person name="Huang E."/>
            <person name="Gao Y."/>
            <person name="Liu J."/>
            <person name="Shao H."/>
            <person name="Ye R."/>
            <person name="Li L."/>
            <person name="Wei W."/>
            <person name="Wang X."/>
            <person name="Wang C."/>
            <person name="Yang T."/>
            <person name="Huo Q."/>
            <person name="Li W."/>
            <person name="Guo W."/>
            <person name="Chen H."/>
            <person name="Zhou L."/>
            <person name="Ni X."/>
            <person name="Tian J."/>
            <person name="Zhou Y."/>
            <person name="Sheng Y."/>
            <person name="Liu T."/>
            <person name="Pan Y."/>
            <person name="Xia L."/>
            <person name="Li J."/>
            <person name="Zhao F."/>
            <person name="Cao W."/>
        </authorList>
    </citation>
    <scope>NUCLEOTIDE SEQUENCE</scope>
    <source>
        <strain evidence="1">Hyas-2018</strain>
    </source>
</reference>
<gene>
    <name evidence="1" type="ORF">HPB50_002902</name>
</gene>
<proteinExistence type="predicted"/>
<keyword evidence="2" id="KW-1185">Reference proteome</keyword>
<sequence>MLCSKSDRERRDSDPTRNDADNTTRPLLGLLLLSRYSPLATAPTAPTRPPSSSLALCDRGAATRYAEDIRGGGGTIPLSNADSYLGGNVGRVPKRQMDLEVAFQQVTTRYVGSVHGLFNFLEAILGSMIACLYFMFGVESRSQQFLYLSAMTYGINDVHFIFSALLSEADSTFLPSSIYFVMYQLTASFCYIINAIVIMQTYNSPGDCIFGGLGGLICGLLHAGHLVYTLK</sequence>
<evidence type="ECO:0000313" key="1">
    <source>
        <dbReference type="EMBL" id="KAH6944390.1"/>
    </source>
</evidence>
<protein>
    <submittedName>
        <fullName evidence="1">Uncharacterized protein</fullName>
    </submittedName>
</protein>
<comment type="caution">
    <text evidence="1">The sequence shown here is derived from an EMBL/GenBank/DDBJ whole genome shotgun (WGS) entry which is preliminary data.</text>
</comment>